<evidence type="ECO:0008006" key="3">
    <source>
        <dbReference type="Google" id="ProtNLM"/>
    </source>
</evidence>
<reference evidence="1 2" key="1">
    <citation type="submission" date="2015-12" db="EMBL/GenBank/DDBJ databases">
        <title>The genome of Folsomia candida.</title>
        <authorList>
            <person name="Faddeeva A."/>
            <person name="Derks M.F."/>
            <person name="Anvar Y."/>
            <person name="Smit S."/>
            <person name="Van Straalen N."/>
            <person name="Roelofs D."/>
        </authorList>
    </citation>
    <scope>NUCLEOTIDE SEQUENCE [LARGE SCALE GENOMIC DNA]</scope>
    <source>
        <strain evidence="1 2">VU population</strain>
        <tissue evidence="1">Whole body</tissue>
    </source>
</reference>
<sequence length="386" mass="44422">MDRPRRARGPLRRVFTTLVNEMKEELAKEDPDEEVLEVQFNRLEGYAEKMTHFDNVTMDALLESNATEEELDEETLACEEYNKKLVTMSQCSESGVYIHVSAYRRKTYRLPKLELKIFGGDLTEWLSWWSQFEKIHLDEDLETSDKFQYLAQSMMVGSRAKELIDSHPMTAANYHKAVQALKERFGRDHLLVEVYVRELLKMVISNVCSKDKCDIMKMYDKLESHLRALDSLGVTTDKCAAMLFPIVESSLPEELLRVWQRTEIPSRADAGTTSLTSLMEFLRQEVRNEERISLARSGFGMTKDKKVRSKEDGGGDNCATSAGLFSGQKTECAFCKKPHPTQDCFRAKTLSYDVKKQKLHEMRCCFSCLKVGHNANKCRNPMRCQV</sequence>
<dbReference type="EMBL" id="LNIX01000001">
    <property type="protein sequence ID" value="OXA63483.1"/>
    <property type="molecule type" value="Genomic_DNA"/>
</dbReference>
<accession>A0A226F127</accession>
<protein>
    <recommendedName>
        <fullName evidence="3">CCHC-type domain-containing protein</fullName>
    </recommendedName>
</protein>
<dbReference type="Proteomes" id="UP000198287">
    <property type="component" value="Unassembled WGS sequence"/>
</dbReference>
<evidence type="ECO:0000313" key="2">
    <source>
        <dbReference type="Proteomes" id="UP000198287"/>
    </source>
</evidence>
<dbReference type="InterPro" id="IPR005312">
    <property type="entry name" value="DUF1759"/>
</dbReference>
<gene>
    <name evidence="1" type="ORF">Fcan01_03533</name>
</gene>
<proteinExistence type="predicted"/>
<keyword evidence="2" id="KW-1185">Reference proteome</keyword>
<comment type="caution">
    <text evidence="1">The sequence shown here is derived from an EMBL/GenBank/DDBJ whole genome shotgun (WGS) entry which is preliminary data.</text>
</comment>
<dbReference type="Pfam" id="PF03564">
    <property type="entry name" value="DUF1759"/>
    <property type="match status" value="1"/>
</dbReference>
<dbReference type="PANTHER" id="PTHR47331">
    <property type="entry name" value="PHD-TYPE DOMAIN-CONTAINING PROTEIN"/>
    <property type="match status" value="1"/>
</dbReference>
<organism evidence="1 2">
    <name type="scientific">Folsomia candida</name>
    <name type="common">Springtail</name>
    <dbReference type="NCBI Taxonomy" id="158441"/>
    <lineage>
        <taxon>Eukaryota</taxon>
        <taxon>Metazoa</taxon>
        <taxon>Ecdysozoa</taxon>
        <taxon>Arthropoda</taxon>
        <taxon>Hexapoda</taxon>
        <taxon>Collembola</taxon>
        <taxon>Entomobryomorpha</taxon>
        <taxon>Isotomoidea</taxon>
        <taxon>Isotomidae</taxon>
        <taxon>Proisotominae</taxon>
        <taxon>Folsomia</taxon>
    </lineage>
</organism>
<dbReference type="AlphaFoldDB" id="A0A226F127"/>
<dbReference type="OrthoDB" id="416987at2759"/>
<dbReference type="OMA" id="NGSHECC"/>
<name>A0A226F127_FOLCA</name>
<evidence type="ECO:0000313" key="1">
    <source>
        <dbReference type="EMBL" id="OXA63483.1"/>
    </source>
</evidence>